<evidence type="ECO:0000256" key="2">
    <source>
        <dbReference type="ARBA" id="ARBA00023295"/>
    </source>
</evidence>
<dbReference type="Gene3D" id="2.60.40.1180">
    <property type="entry name" value="Golgi alpha-mannosidase II"/>
    <property type="match status" value="1"/>
</dbReference>
<dbReference type="PANTHER" id="PTHR10357">
    <property type="entry name" value="ALPHA-AMYLASE FAMILY MEMBER"/>
    <property type="match status" value="1"/>
</dbReference>
<name>A0A0H5LVD4_YERIN</name>
<dbReference type="InterPro" id="IPR017069">
    <property type="entry name" value="MalZ"/>
</dbReference>
<dbReference type="AlphaFoldDB" id="A0A0H5LVD4"/>
<dbReference type="SUPFAM" id="SSF51445">
    <property type="entry name" value="(Trans)glycosidases"/>
    <property type="match status" value="1"/>
</dbReference>
<gene>
    <name evidence="6" type="primary">malZ</name>
    <name evidence="6" type="ORF">ERS008476_01980</name>
</gene>
<dbReference type="Proteomes" id="UP000043316">
    <property type="component" value="Unassembled WGS sequence"/>
</dbReference>
<sequence length="614" mass="70066">MLSGWHLPVPPFVRQRGDTLQITFWLQGEWLQGDKEPAQVFLRCEPDNEEWLLTMKGQQRDGFWCYRATLPLHEGQPTRRYCFKLLWNDDQLWFGPLGFSVIPPAQLAQFALDIPDNSPDWVADQIFYQIFPDRFASSQGAHGVQNGSYIHHAAGYPVSRRDWHQPLDDVNAASTFYGGDLAGITEKLPYLRQLGVTALYLNPIFTAPSVHKYDTQDYYQIDPYLGGERDFLALRTATRDAGIKLILDGVFNHTGDSHNWFDRHQQGVSGACYDQDSLYRSWFNFFPDGRALDWKGNASLPKLNFANEGVVNQIYHGDDSVVRYWLRPPYSIDGWRLDVVHMLGEEGGARGNFRHLAGIYQAAKEENPQAYILGEHFGDARQWLHAGVEDSAMNYMGFALPVRGFLAGIDVAYHPIKLKAQDCADWMDEYRAGLPHGHQLRLFNQLDSHDTARFITMLNGNKTRMQMALVWLFSWIGVPCLFYGDEIGLDGGNDPFCRKPFPWDEALWDRDLLTLSQRMAALRHKSMALRRGGCQVIHANDDSLVFIRSYQGERVMVALQRNHDANISLPRSPLLNVLKWQRLEGSSELDIVEVGINLQLSGESVTLWRGVGER</sequence>
<dbReference type="InterPro" id="IPR004185">
    <property type="entry name" value="Glyco_hydro_13_lg-like_dom"/>
</dbReference>
<dbReference type="GO" id="GO:0005975">
    <property type="term" value="P:carbohydrate metabolic process"/>
    <property type="evidence" value="ECO:0007669"/>
    <property type="project" value="InterPro"/>
</dbReference>
<dbReference type="SMART" id="SM00642">
    <property type="entry name" value="Aamy"/>
    <property type="match status" value="1"/>
</dbReference>
<dbReference type="SUPFAM" id="SSF51011">
    <property type="entry name" value="Glycosyl hydrolase domain"/>
    <property type="match status" value="1"/>
</dbReference>
<dbReference type="GO" id="GO:0005737">
    <property type="term" value="C:cytoplasm"/>
    <property type="evidence" value="ECO:0007669"/>
    <property type="project" value="InterPro"/>
</dbReference>
<dbReference type="EMBL" id="CWJI01000003">
    <property type="protein sequence ID" value="CRY55005.1"/>
    <property type="molecule type" value="Genomic_DNA"/>
</dbReference>
<evidence type="ECO:0000313" key="6">
    <source>
        <dbReference type="EMBL" id="CRY55005.1"/>
    </source>
</evidence>
<dbReference type="InterPro" id="IPR013780">
    <property type="entry name" value="Glyco_hydro_b"/>
</dbReference>
<feature type="active site" description="Proton donor" evidence="3">
    <location>
        <position position="375"/>
    </location>
</feature>
<dbReference type="InterPro" id="IPR017853">
    <property type="entry name" value="GH"/>
</dbReference>
<dbReference type="GO" id="GO:0004558">
    <property type="term" value="F:alpha-1,4-glucosidase activity"/>
    <property type="evidence" value="ECO:0007669"/>
    <property type="project" value="InterPro"/>
</dbReference>
<accession>A0A0H5LVD4</accession>
<dbReference type="Pfam" id="PF00128">
    <property type="entry name" value="Alpha-amylase"/>
    <property type="match status" value="1"/>
</dbReference>
<protein>
    <submittedName>
        <fullName evidence="6">Maltodextrin glucosidase</fullName>
        <ecNumber evidence="6">3.2.1.135</ecNumber>
    </submittedName>
</protein>
<evidence type="ECO:0000259" key="5">
    <source>
        <dbReference type="SMART" id="SM00642"/>
    </source>
</evidence>
<keyword evidence="2 6" id="KW-0326">Glycosidase</keyword>
<dbReference type="GO" id="GO:0031216">
    <property type="term" value="F:neopullulanase activity"/>
    <property type="evidence" value="ECO:0007669"/>
    <property type="project" value="UniProtKB-EC"/>
</dbReference>
<keyword evidence="1 6" id="KW-0378">Hydrolase</keyword>
<feature type="active site" description="Nucleophile" evidence="3">
    <location>
        <position position="338"/>
    </location>
</feature>
<evidence type="ECO:0000313" key="7">
    <source>
        <dbReference type="Proteomes" id="UP000043316"/>
    </source>
</evidence>
<evidence type="ECO:0000256" key="3">
    <source>
        <dbReference type="PIRSR" id="PIRSR036918-50"/>
    </source>
</evidence>
<proteinExistence type="predicted"/>
<dbReference type="RefSeq" id="WP_053009468.1">
    <property type="nucleotide sequence ID" value="NZ_CWJI01000003.1"/>
</dbReference>
<reference evidence="7" key="1">
    <citation type="submission" date="2015-03" db="EMBL/GenBank/DDBJ databases">
        <authorList>
            <consortium name="Pathogen Informatics"/>
        </authorList>
    </citation>
    <scope>NUCLEOTIDE SEQUENCE [LARGE SCALE GENOMIC DNA]</scope>
    <source>
        <strain evidence="7">R148</strain>
    </source>
</reference>
<organism evidence="6 7">
    <name type="scientific">Yersinia intermedia</name>
    <dbReference type="NCBI Taxonomy" id="631"/>
    <lineage>
        <taxon>Bacteria</taxon>
        <taxon>Pseudomonadati</taxon>
        <taxon>Pseudomonadota</taxon>
        <taxon>Gammaproteobacteria</taxon>
        <taxon>Enterobacterales</taxon>
        <taxon>Yersiniaceae</taxon>
        <taxon>Yersinia</taxon>
    </lineage>
</organism>
<dbReference type="PIRSF" id="PIRSF036918">
    <property type="entry name" value="Maltodextrin_glucosidase"/>
    <property type="match status" value="1"/>
</dbReference>
<evidence type="ECO:0000256" key="4">
    <source>
        <dbReference type="PIRSR" id="PIRSR036918-51"/>
    </source>
</evidence>
<feature type="site" description="Transition state stabilizer" evidence="4">
    <location>
        <position position="450"/>
    </location>
</feature>
<dbReference type="CDD" id="cd11338">
    <property type="entry name" value="AmyAc_CMD"/>
    <property type="match status" value="1"/>
</dbReference>
<dbReference type="EC" id="3.2.1.135" evidence="6"/>
<dbReference type="CDD" id="cd02857">
    <property type="entry name" value="E_set_CDase_PDE_N"/>
    <property type="match status" value="1"/>
</dbReference>
<feature type="domain" description="Glycosyl hydrolase family 13 catalytic" evidence="5">
    <location>
        <begin position="129"/>
        <end position="523"/>
    </location>
</feature>
<dbReference type="NCBIfam" id="NF008051">
    <property type="entry name" value="PRK10785.1"/>
    <property type="match status" value="1"/>
</dbReference>
<dbReference type="PANTHER" id="PTHR10357:SF210">
    <property type="entry name" value="MALTODEXTRIN GLUCOSIDASE"/>
    <property type="match status" value="1"/>
</dbReference>
<evidence type="ECO:0000256" key="1">
    <source>
        <dbReference type="ARBA" id="ARBA00022801"/>
    </source>
</evidence>
<dbReference type="InterPro" id="IPR006047">
    <property type="entry name" value="GH13_cat_dom"/>
</dbReference>
<dbReference type="Gene3D" id="3.20.20.80">
    <property type="entry name" value="Glycosidases"/>
    <property type="match status" value="1"/>
</dbReference>